<dbReference type="PRINTS" id="PR00039">
    <property type="entry name" value="HTHLYSR"/>
</dbReference>
<keyword evidence="9" id="KW-1185">Reference proteome</keyword>
<dbReference type="SUPFAM" id="SSF53850">
    <property type="entry name" value="Periplasmic binding protein-like II"/>
    <property type="match status" value="1"/>
</dbReference>
<dbReference type="GO" id="GO:0003700">
    <property type="term" value="F:DNA-binding transcription factor activity"/>
    <property type="evidence" value="ECO:0007669"/>
    <property type="project" value="InterPro"/>
</dbReference>
<evidence type="ECO:0000256" key="1">
    <source>
        <dbReference type="ARBA" id="ARBA00009437"/>
    </source>
</evidence>
<sequence length="297" mass="34298">MLDHKLTIFYHTAKYLSTTKAAEELHLSQPAISKSIKELEKELEVTLFEREKGRFVLTPAGKYLLEKSEDLLDKEREIEFGIHQMKHEFSGTLSIGASTTLSQYILPGMLAPFRERFPHIRINLISGNTNQIEQEILHRNIQLAFIEGSPSEPDIHYIPFLQDEIVLVTSTRNPSKEVITLEELKQLKFVFRENGSGTYKIIQQQLAKSNIRMEELNQQITIGTTEGIKQYLKHSDCYALVSVFSIREELASGKLKIIDIQELEISRELYAIHKQGYLDPYANKLLQYCVKNKKKSW</sequence>
<dbReference type="SUPFAM" id="SSF46785">
    <property type="entry name" value="Winged helix' DNA-binding domain"/>
    <property type="match status" value="1"/>
</dbReference>
<dbReference type="InterPro" id="IPR005119">
    <property type="entry name" value="LysR_subst-bd"/>
</dbReference>
<gene>
    <name evidence="6" type="ORF">BA92_02970</name>
    <name evidence="7" type="ORF">IE90_00135</name>
</gene>
<dbReference type="EMBL" id="JPIU01000036">
    <property type="protein sequence ID" value="KIO46048.1"/>
    <property type="molecule type" value="Genomic_DNA"/>
</dbReference>
<dbReference type="Gene3D" id="1.10.10.10">
    <property type="entry name" value="Winged helix-like DNA-binding domain superfamily/Winged helix DNA-binding domain"/>
    <property type="match status" value="1"/>
</dbReference>
<dbReference type="EMBL" id="JPIT01000006">
    <property type="protein sequence ID" value="KIO47418.1"/>
    <property type="molecule type" value="Genomic_DNA"/>
</dbReference>
<dbReference type="OrthoDB" id="9785745at2"/>
<feature type="domain" description="HTH lysR-type" evidence="5">
    <location>
        <begin position="1"/>
        <end position="58"/>
    </location>
</feature>
<reference evidence="7 8" key="2">
    <citation type="submission" date="2014-07" db="EMBL/GenBank/DDBJ databases">
        <title>Porphyromonadaceae bacterium OUH 334697 = ATCC BAA-2682 = DSM 28341 draft genome.</title>
        <authorList>
            <person name="Sydenham T.V."/>
            <person name="Hasman H."/>
            <person name="Justesen U.S."/>
        </authorList>
    </citation>
    <scope>NUCLEOTIDE SEQUENCE [LARGE SCALE GENOMIC DNA]</scope>
    <source>
        <strain evidence="7 8">OUH 334697</strain>
    </source>
</reference>
<evidence type="ECO:0000256" key="4">
    <source>
        <dbReference type="ARBA" id="ARBA00023163"/>
    </source>
</evidence>
<dbReference type="PANTHER" id="PTHR30126">
    <property type="entry name" value="HTH-TYPE TRANSCRIPTIONAL REGULATOR"/>
    <property type="match status" value="1"/>
</dbReference>
<dbReference type="Pfam" id="PF00126">
    <property type="entry name" value="HTH_1"/>
    <property type="match status" value="1"/>
</dbReference>
<dbReference type="PROSITE" id="PS50931">
    <property type="entry name" value="HTH_LYSR"/>
    <property type="match status" value="1"/>
</dbReference>
<evidence type="ECO:0000313" key="9">
    <source>
        <dbReference type="Proteomes" id="UP000031980"/>
    </source>
</evidence>
<dbReference type="InterPro" id="IPR036388">
    <property type="entry name" value="WH-like_DNA-bd_sf"/>
</dbReference>
<evidence type="ECO:0000313" key="7">
    <source>
        <dbReference type="EMBL" id="KIO47418.1"/>
    </source>
</evidence>
<dbReference type="Gene3D" id="3.40.190.290">
    <property type="match status" value="1"/>
</dbReference>
<protein>
    <recommendedName>
        <fullName evidence="5">HTH lysR-type domain-containing protein</fullName>
    </recommendedName>
</protein>
<keyword evidence="4" id="KW-0804">Transcription</keyword>
<evidence type="ECO:0000259" key="5">
    <source>
        <dbReference type="PROSITE" id="PS50931"/>
    </source>
</evidence>
<evidence type="ECO:0000313" key="6">
    <source>
        <dbReference type="EMBL" id="KIO46048.1"/>
    </source>
</evidence>
<dbReference type="InterPro" id="IPR036390">
    <property type="entry name" value="WH_DNA-bd_sf"/>
</dbReference>
<dbReference type="RefSeq" id="WP_041501902.1">
    <property type="nucleotide sequence ID" value="NZ_JPIT01000006.1"/>
</dbReference>
<organism evidence="6 9">
    <name type="scientific">Sanguibacteroides justesenii</name>
    <dbReference type="NCBI Taxonomy" id="1547597"/>
    <lineage>
        <taxon>Bacteria</taxon>
        <taxon>Pseudomonadati</taxon>
        <taxon>Bacteroidota</taxon>
        <taxon>Bacteroidia</taxon>
        <taxon>Bacteroidales</taxon>
        <taxon>Porphyromonadaceae</taxon>
        <taxon>Sanguibacteroides</taxon>
    </lineage>
</organism>
<evidence type="ECO:0000256" key="3">
    <source>
        <dbReference type="ARBA" id="ARBA00023125"/>
    </source>
</evidence>
<proteinExistence type="inferred from homology"/>
<dbReference type="GO" id="GO:0000976">
    <property type="term" value="F:transcription cis-regulatory region binding"/>
    <property type="evidence" value="ECO:0007669"/>
    <property type="project" value="TreeGrafter"/>
</dbReference>
<keyword evidence="3" id="KW-0238">DNA-binding</keyword>
<reference evidence="6 9" key="1">
    <citation type="submission" date="2014-07" db="EMBL/GenBank/DDBJ databases">
        <title>Porphyromonadaceae bacterium OUH 308042 = ATCC BAA-2681 = DSM 28342 draft genome.</title>
        <authorList>
            <person name="Sydenham T.V."/>
            <person name="Hasman H."/>
            <person name="Justensen U.S."/>
        </authorList>
    </citation>
    <scope>NUCLEOTIDE SEQUENCE [LARGE SCALE GENOMIC DNA]</scope>
    <source>
        <strain evidence="6 9">OUH 308042</strain>
    </source>
</reference>
<comment type="caution">
    <text evidence="6">The sequence shown here is derived from an EMBL/GenBank/DDBJ whole genome shotgun (WGS) entry which is preliminary data.</text>
</comment>
<name>A0A0C3MHJ4_9PORP</name>
<comment type="similarity">
    <text evidence="1">Belongs to the LysR transcriptional regulatory family.</text>
</comment>
<keyword evidence="2" id="KW-0805">Transcription regulation</keyword>
<dbReference type="FunFam" id="1.10.10.10:FF:000001">
    <property type="entry name" value="LysR family transcriptional regulator"/>
    <property type="match status" value="1"/>
</dbReference>
<evidence type="ECO:0000256" key="2">
    <source>
        <dbReference type="ARBA" id="ARBA00023015"/>
    </source>
</evidence>
<dbReference type="AlphaFoldDB" id="A0A0C3MHJ4"/>
<dbReference type="Proteomes" id="UP000031980">
    <property type="component" value="Unassembled WGS sequence"/>
</dbReference>
<dbReference type="InterPro" id="IPR000847">
    <property type="entry name" value="LysR_HTH_N"/>
</dbReference>
<evidence type="ECO:0000313" key="8">
    <source>
        <dbReference type="Proteomes" id="UP000031937"/>
    </source>
</evidence>
<dbReference type="Pfam" id="PF03466">
    <property type="entry name" value="LysR_substrate"/>
    <property type="match status" value="1"/>
</dbReference>
<dbReference type="PANTHER" id="PTHR30126:SF39">
    <property type="entry name" value="HTH-TYPE TRANSCRIPTIONAL REGULATOR CYSL"/>
    <property type="match status" value="1"/>
</dbReference>
<accession>A0A0C3MHJ4</accession>
<dbReference type="Proteomes" id="UP000031937">
    <property type="component" value="Unassembled WGS sequence"/>
</dbReference>